<dbReference type="Proteomes" id="UP000070373">
    <property type="component" value="Unassembled WGS sequence"/>
</dbReference>
<proteinExistence type="predicted"/>
<accession>A0A133UF47</accession>
<evidence type="ECO:0000313" key="2">
    <source>
        <dbReference type="Proteomes" id="UP000070373"/>
    </source>
</evidence>
<keyword evidence="2" id="KW-1185">Reference proteome</keyword>
<dbReference type="Gene3D" id="3.60.20.40">
    <property type="match status" value="1"/>
</dbReference>
<dbReference type="Gene3D" id="1.10.246.230">
    <property type="match status" value="1"/>
</dbReference>
<comment type="caution">
    <text evidence="1">The sequence shown here is derived from an EMBL/GenBank/DDBJ whole genome shotgun (WGS) entry which is preliminary data.</text>
</comment>
<protein>
    <submittedName>
        <fullName evidence="1">Gamma-glutamyltransferase</fullName>
    </submittedName>
</protein>
<organism evidence="1 2">
    <name type="scientific">candidate division MSBL1 archaeon SCGC-AAA259E17</name>
    <dbReference type="NCBI Taxonomy" id="1698263"/>
    <lineage>
        <taxon>Archaea</taxon>
        <taxon>Methanobacteriati</taxon>
        <taxon>Methanobacteriota</taxon>
        <taxon>candidate division MSBL1</taxon>
    </lineage>
</organism>
<dbReference type="PANTHER" id="PTHR43881:SF1">
    <property type="entry name" value="GAMMA-GLUTAMYLTRANSPEPTIDASE (AFU_ORTHOLOGUE AFUA_4G13580)"/>
    <property type="match status" value="1"/>
</dbReference>
<dbReference type="EMBL" id="LHXN01000034">
    <property type="protein sequence ID" value="KXA92726.1"/>
    <property type="molecule type" value="Genomic_DNA"/>
</dbReference>
<dbReference type="PRINTS" id="PR01210">
    <property type="entry name" value="GGTRANSPTASE"/>
</dbReference>
<dbReference type="InterPro" id="IPR029055">
    <property type="entry name" value="Ntn_hydrolases_N"/>
</dbReference>
<dbReference type="InterPro" id="IPR043137">
    <property type="entry name" value="GGT_ssub_C"/>
</dbReference>
<dbReference type="SUPFAM" id="SSF56235">
    <property type="entry name" value="N-terminal nucleophile aminohydrolases (Ntn hydrolases)"/>
    <property type="match status" value="1"/>
</dbReference>
<keyword evidence="1" id="KW-0808">Transferase</keyword>
<dbReference type="Pfam" id="PF01019">
    <property type="entry name" value="G_glu_transpept"/>
    <property type="match status" value="1"/>
</dbReference>
<reference evidence="1 2" key="1">
    <citation type="journal article" date="2016" name="Sci. Rep.">
        <title>Metabolic traits of an uncultured archaeal lineage -MSBL1- from brine pools of the Red Sea.</title>
        <authorList>
            <person name="Mwirichia R."/>
            <person name="Alam I."/>
            <person name="Rashid M."/>
            <person name="Vinu M."/>
            <person name="Ba-Alawi W."/>
            <person name="Anthony Kamau A."/>
            <person name="Kamanda Ngugi D."/>
            <person name="Goker M."/>
            <person name="Klenk H.P."/>
            <person name="Bajic V."/>
            <person name="Stingl U."/>
        </authorList>
    </citation>
    <scope>NUCLEOTIDE SEQUENCE [LARGE SCALE GENOMIC DNA]</scope>
    <source>
        <strain evidence="1">SCGC-AAA259E17</strain>
    </source>
</reference>
<dbReference type="PANTHER" id="PTHR43881">
    <property type="entry name" value="GAMMA-GLUTAMYLTRANSPEPTIDASE (AFU_ORTHOLOGUE AFUA_4G13580)"/>
    <property type="match status" value="1"/>
</dbReference>
<dbReference type="AlphaFoldDB" id="A0A133UF47"/>
<name>A0A133UF47_9EURY</name>
<evidence type="ECO:0000313" key="1">
    <source>
        <dbReference type="EMBL" id="KXA92726.1"/>
    </source>
</evidence>
<dbReference type="InterPro" id="IPR052896">
    <property type="entry name" value="GGT-like_enzyme"/>
</dbReference>
<sequence length="534" mass="59152">MKYDPLEYPYPSRRKVLYGKNGMVATSQPLAAQSGLEVIKKGGNAIDAAIVTAVSLTVLEPTSNGIGGDAFSLIWFGGNLHGLNSSGPSPRSISIEKLVENGYEKMPKFGWEPVTVPGAPAGWAELSARFGNLPFEETLQPAIEYAQEGYPISPTVGKAWKSYYEKYRELSGPEFEYWFDTFAPNGKPPDIGETWKSSNHAKTLRKIARSEADSFYRGEIAEKIDEFSKECGGHLSGKDLKRFSPEWVDPISVEYREHEVWEIPPNGQGLIALQALRILDGFDFESEKNADIYHKQIEALRPAFSHAGKAITDPDYMKVDTSELLSENYVKKRREEIDDKSVDVEESGIPRAGDTVYLATADDEGNMVSHIQSNFMGFGSGLVVPDTGIALQNRGNLFSLHTDHANSLEPKKKTYHTIIPGFLTKDDSPIGPFGVMGGFMQPQGHLQIISNSLDFDHNPQSALDAPRWRWVEGKTIKLEHGIPPYIAKSLSRRGHDVEYSVHPESFGRGQIIWNENGVLVGGTEPRCDGTVVCW</sequence>
<gene>
    <name evidence="1" type="ORF">AKJ64_02405</name>
</gene>
<dbReference type="GO" id="GO:0016740">
    <property type="term" value="F:transferase activity"/>
    <property type="evidence" value="ECO:0007669"/>
    <property type="project" value="UniProtKB-KW"/>
</dbReference>
<dbReference type="PATRIC" id="fig|1698263.3.peg.708"/>